<dbReference type="EMBL" id="REFJ01000001">
    <property type="protein sequence ID" value="RMA82612.1"/>
    <property type="molecule type" value="Genomic_DNA"/>
</dbReference>
<dbReference type="InterPro" id="IPR052359">
    <property type="entry name" value="HTH-type_reg/antitoxin"/>
</dbReference>
<evidence type="ECO:0000259" key="4">
    <source>
        <dbReference type="SMART" id="SM00530"/>
    </source>
</evidence>
<comment type="caution">
    <text evidence="5">The sequence shown here is derived from an EMBL/GenBank/DDBJ whole genome shotgun (WGS) entry which is preliminary data.</text>
</comment>
<dbReference type="RefSeq" id="WP_121875934.1">
    <property type="nucleotide sequence ID" value="NZ_REFJ01000001.1"/>
</dbReference>
<dbReference type="Proteomes" id="UP000267187">
    <property type="component" value="Unassembled WGS sequence"/>
</dbReference>
<proteinExistence type="predicted"/>
<name>A0A3M0AUH7_9GAMM</name>
<dbReference type="OrthoDB" id="9799384at2"/>
<evidence type="ECO:0000313" key="6">
    <source>
        <dbReference type="Proteomes" id="UP000267187"/>
    </source>
</evidence>
<evidence type="ECO:0000256" key="2">
    <source>
        <dbReference type="ARBA" id="ARBA00023125"/>
    </source>
</evidence>
<sequence length="104" mass="11888">MNKRDLFNELTNSLNEVKQHSEGKITLRSLGVSTLPQLEIAPYEIMDLRERLNISRSVFAHLLRTSPRTLENWEQGRSVPNGPALTLLKLVQQHPETLEKISSL</sequence>
<dbReference type="Pfam" id="PF01381">
    <property type="entry name" value="HTH_3"/>
    <property type="match status" value="1"/>
</dbReference>
<feature type="domain" description="HTH cro/C1-type" evidence="4">
    <location>
        <begin position="44"/>
        <end position="98"/>
    </location>
</feature>
<dbReference type="PANTHER" id="PTHR36511:SF3">
    <property type="entry name" value="ANTITOXIN HIGA-2"/>
    <property type="match status" value="1"/>
</dbReference>
<dbReference type="InterPro" id="IPR010982">
    <property type="entry name" value="Lambda_DNA-bd_dom_sf"/>
</dbReference>
<dbReference type="Gene3D" id="1.10.260.40">
    <property type="entry name" value="lambda repressor-like DNA-binding domains"/>
    <property type="match status" value="1"/>
</dbReference>
<organism evidence="5 6">
    <name type="scientific">Umboniibacter marinipuniceus</name>
    <dbReference type="NCBI Taxonomy" id="569599"/>
    <lineage>
        <taxon>Bacteria</taxon>
        <taxon>Pseudomonadati</taxon>
        <taxon>Pseudomonadota</taxon>
        <taxon>Gammaproteobacteria</taxon>
        <taxon>Cellvibrionales</taxon>
        <taxon>Cellvibrionaceae</taxon>
        <taxon>Umboniibacter</taxon>
    </lineage>
</organism>
<keyword evidence="1" id="KW-0805">Transcription regulation</keyword>
<dbReference type="SMART" id="SM00530">
    <property type="entry name" value="HTH_XRE"/>
    <property type="match status" value="1"/>
</dbReference>
<dbReference type="AlphaFoldDB" id="A0A3M0AUH7"/>
<evidence type="ECO:0000313" key="5">
    <source>
        <dbReference type="EMBL" id="RMA82612.1"/>
    </source>
</evidence>
<dbReference type="CDD" id="cd00093">
    <property type="entry name" value="HTH_XRE"/>
    <property type="match status" value="1"/>
</dbReference>
<dbReference type="SUPFAM" id="SSF47413">
    <property type="entry name" value="lambda repressor-like DNA-binding domains"/>
    <property type="match status" value="1"/>
</dbReference>
<evidence type="ECO:0000256" key="3">
    <source>
        <dbReference type="ARBA" id="ARBA00023163"/>
    </source>
</evidence>
<dbReference type="GO" id="GO:0003677">
    <property type="term" value="F:DNA binding"/>
    <property type="evidence" value="ECO:0007669"/>
    <property type="project" value="UniProtKB-KW"/>
</dbReference>
<gene>
    <name evidence="5" type="ORF">DFR27_0563</name>
</gene>
<dbReference type="PANTHER" id="PTHR36511">
    <property type="entry name" value="MERR FAMILY BACTERIAL REGULATORY PROTEIN"/>
    <property type="match status" value="1"/>
</dbReference>
<keyword evidence="2" id="KW-0238">DNA-binding</keyword>
<protein>
    <submittedName>
        <fullName evidence="5">Putative transcriptional regulator</fullName>
    </submittedName>
</protein>
<keyword evidence="3" id="KW-0804">Transcription</keyword>
<evidence type="ECO:0000256" key="1">
    <source>
        <dbReference type="ARBA" id="ARBA00023015"/>
    </source>
</evidence>
<accession>A0A3M0AUH7</accession>
<keyword evidence="6" id="KW-1185">Reference proteome</keyword>
<dbReference type="InterPro" id="IPR001387">
    <property type="entry name" value="Cro/C1-type_HTH"/>
</dbReference>
<reference evidence="5 6" key="1">
    <citation type="submission" date="2018-10" db="EMBL/GenBank/DDBJ databases">
        <title>Genomic Encyclopedia of Type Strains, Phase IV (KMG-IV): sequencing the most valuable type-strain genomes for metagenomic binning, comparative biology and taxonomic classification.</title>
        <authorList>
            <person name="Goeker M."/>
        </authorList>
    </citation>
    <scope>NUCLEOTIDE SEQUENCE [LARGE SCALE GENOMIC DNA]</scope>
    <source>
        <strain evidence="5 6">DSM 25080</strain>
    </source>
</reference>